<keyword evidence="4" id="KW-0130">Cell adhesion</keyword>
<evidence type="ECO:0000313" key="9">
    <source>
        <dbReference type="Proteomes" id="UP001345963"/>
    </source>
</evidence>
<comment type="caution">
    <text evidence="8">The sequence shown here is derived from an EMBL/GenBank/DDBJ whole genome shotgun (WGS) entry which is preliminary data.</text>
</comment>
<organism evidence="8 9">
    <name type="scientific">Ataeniobius toweri</name>
    <dbReference type="NCBI Taxonomy" id="208326"/>
    <lineage>
        <taxon>Eukaryota</taxon>
        <taxon>Metazoa</taxon>
        <taxon>Chordata</taxon>
        <taxon>Craniata</taxon>
        <taxon>Vertebrata</taxon>
        <taxon>Euteleostomi</taxon>
        <taxon>Actinopterygii</taxon>
        <taxon>Neopterygii</taxon>
        <taxon>Teleostei</taxon>
        <taxon>Neoteleostei</taxon>
        <taxon>Acanthomorphata</taxon>
        <taxon>Ovalentaria</taxon>
        <taxon>Atherinomorphae</taxon>
        <taxon>Cyprinodontiformes</taxon>
        <taxon>Goodeidae</taxon>
        <taxon>Ataeniobius</taxon>
    </lineage>
</organism>
<dbReference type="SUPFAM" id="SSF48371">
    <property type="entry name" value="ARM repeat"/>
    <property type="match status" value="1"/>
</dbReference>
<dbReference type="InterPro" id="IPR016024">
    <property type="entry name" value="ARM-type_fold"/>
</dbReference>
<evidence type="ECO:0000256" key="6">
    <source>
        <dbReference type="PROSITE-ProRule" id="PRU00259"/>
    </source>
</evidence>
<dbReference type="InterPro" id="IPR028435">
    <property type="entry name" value="Plakophilin/d_Catenin"/>
</dbReference>
<feature type="repeat" description="ARM" evidence="6">
    <location>
        <begin position="401"/>
        <end position="443"/>
    </location>
</feature>
<evidence type="ECO:0000256" key="2">
    <source>
        <dbReference type="ARBA" id="ARBA00005462"/>
    </source>
</evidence>
<dbReference type="Pfam" id="PF00514">
    <property type="entry name" value="Arm"/>
    <property type="match status" value="2"/>
</dbReference>
<protein>
    <recommendedName>
        <fullName evidence="10">Plakophilin 1</fullName>
    </recommendedName>
</protein>
<dbReference type="EMBL" id="JAHUTI010029910">
    <property type="protein sequence ID" value="MED6241554.1"/>
    <property type="molecule type" value="Genomic_DNA"/>
</dbReference>
<accession>A0ABU7AW31</accession>
<dbReference type="SMART" id="SM00185">
    <property type="entry name" value="ARM"/>
    <property type="match status" value="6"/>
</dbReference>
<dbReference type="Gene3D" id="1.25.10.10">
    <property type="entry name" value="Leucine-rich Repeat Variant"/>
    <property type="match status" value="1"/>
</dbReference>
<evidence type="ECO:0000313" key="8">
    <source>
        <dbReference type="EMBL" id="MED6241554.1"/>
    </source>
</evidence>
<keyword evidence="5" id="KW-0965">Cell junction</keyword>
<evidence type="ECO:0000256" key="3">
    <source>
        <dbReference type="ARBA" id="ARBA00022737"/>
    </source>
</evidence>
<reference evidence="8 9" key="1">
    <citation type="submission" date="2021-07" db="EMBL/GenBank/DDBJ databases">
        <authorList>
            <person name="Palmer J.M."/>
        </authorList>
    </citation>
    <scope>NUCLEOTIDE SEQUENCE [LARGE SCALE GENOMIC DNA]</scope>
    <source>
        <strain evidence="8 9">AT_MEX2019</strain>
        <tissue evidence="8">Muscle</tissue>
    </source>
</reference>
<comment type="similarity">
    <text evidence="2">Belongs to the beta-catenin family.</text>
</comment>
<dbReference type="Proteomes" id="UP001345963">
    <property type="component" value="Unassembled WGS sequence"/>
</dbReference>
<dbReference type="PANTHER" id="PTHR10372">
    <property type="entry name" value="PLAKOPHILLIN-RELATED"/>
    <property type="match status" value="1"/>
</dbReference>
<evidence type="ECO:0000256" key="1">
    <source>
        <dbReference type="ARBA" id="ARBA00004282"/>
    </source>
</evidence>
<name>A0ABU7AW31_9TELE</name>
<feature type="region of interest" description="Disordered" evidence="7">
    <location>
        <begin position="214"/>
        <end position="234"/>
    </location>
</feature>
<dbReference type="PROSITE" id="PS50176">
    <property type="entry name" value="ARM_REPEAT"/>
    <property type="match status" value="1"/>
</dbReference>
<comment type="subcellular location">
    <subcellularLocation>
        <location evidence="1">Cell junction</location>
    </subcellularLocation>
</comment>
<sequence>MFEVSPTWPVTNLIGEFMGSCHYYMTNDQIWQVHNDLLACHQIIPVELWISATPDLPKTSNLVEDHVFACLQRGAVPVGWSPQLLLTALGTLAICELLAHPLHSLLLRLFSVGPALVRRTPLTPAPGHGPEFRKMMAPDPMRSATDIGGAEDTSLAMPSDRSVCTGHQRVLNQVHSIKRGRSKYNKNGTTSPTNPPTQTFKTYEFGTSKFKGASTYRHSNSTMPAGNRAKSRSLTTKITRGRYFSSNVEPQVSTSAWSQSPNGLKPSRSDPGLVPVPHFSPAPSMKVKGQAISRQNTLHTQGGRESRSMINGLTFFESQLHNVQSPSSHSQTDGKLGSVRTSKIEQTSMGNSAVGMSEMTIPKAVELLSELDENSQQCGASYIQHICYNNESAKNEVLKLEGIPPLVKILESDHPSVTQAASGALRNLVFKNIHNKTKVHECGGIAKALNLLKNTKCTETKKQLTGLLWNLSSADEWKQELIQTALPCLTKNVVVPFTSWSENGDDTYVDPTVFHHATGCLRNLSSGKQKNRQKMRECDQLINSLMKYVLSCVAEDKPHDMSVENCVCILQNLTFQIWQECPEMLDKYIGSRPHQSESKKSPTVGCFSPRSSKAENEIFFNEPKGVKEGSKGVEWLCDQKAIDAYLELLNLSKNDTILEACCGALQNLTASKESAAVSEDLFEKLKFKIVMPSLMRSPNIAVQKGALSLLDNMARTSSLQLKMARQTLPELSKVFFSDAWKDKGCDENIATASTTINRLLLVDYESSKKAITKELVVRLIDMSKKEPDDKGTTAASKLLYNLWSDKFLHSITKKLKIGKSYFVNPKTMEAANLKNSSPDMD</sequence>
<evidence type="ECO:0008006" key="10">
    <source>
        <dbReference type="Google" id="ProtNLM"/>
    </source>
</evidence>
<dbReference type="PANTHER" id="PTHR10372:SF3">
    <property type="entry name" value="PLAKOPHILIN-1"/>
    <property type="match status" value="1"/>
</dbReference>
<evidence type="ECO:0000256" key="4">
    <source>
        <dbReference type="ARBA" id="ARBA00022889"/>
    </source>
</evidence>
<keyword evidence="9" id="KW-1185">Reference proteome</keyword>
<keyword evidence="3" id="KW-0677">Repeat</keyword>
<proteinExistence type="inferred from homology"/>
<gene>
    <name evidence="8" type="ORF">ATANTOWER_019412</name>
</gene>
<evidence type="ECO:0000256" key="5">
    <source>
        <dbReference type="ARBA" id="ARBA00022949"/>
    </source>
</evidence>
<dbReference type="InterPro" id="IPR011989">
    <property type="entry name" value="ARM-like"/>
</dbReference>
<dbReference type="InterPro" id="IPR000225">
    <property type="entry name" value="Armadillo"/>
</dbReference>
<evidence type="ECO:0000256" key="7">
    <source>
        <dbReference type="SAM" id="MobiDB-lite"/>
    </source>
</evidence>